<gene>
    <name evidence="3" type="ordered locus">Sden_1960</name>
</gene>
<dbReference type="GO" id="GO:0008360">
    <property type="term" value="P:regulation of cell shape"/>
    <property type="evidence" value="ECO:0007669"/>
    <property type="project" value="UniProtKB-UniRule"/>
</dbReference>
<dbReference type="AlphaFoldDB" id="Q12MT3"/>
<dbReference type="RefSeq" id="WP_011496399.1">
    <property type="nucleotide sequence ID" value="NC_007954.1"/>
</dbReference>
<evidence type="ECO:0000313" key="4">
    <source>
        <dbReference type="Proteomes" id="UP000001982"/>
    </source>
</evidence>
<dbReference type="PANTHER" id="PTHR30135">
    <property type="entry name" value="UNCHARACTERIZED PROTEIN YVCK-RELATED"/>
    <property type="match status" value="1"/>
</dbReference>
<name>Q12MT3_SHEDO</name>
<dbReference type="eggNOG" id="COG0391">
    <property type="taxonomic scope" value="Bacteria"/>
</dbReference>
<keyword evidence="4" id="KW-1185">Reference proteome</keyword>
<sequence>MGNQDLLATSQLDSIQQLVAIGGGHGLGRVLSALSSMGPRLTGIVATTDNGGSTGRLRQDQNTIAWGDLRNCISHLAMRPSLGARLLDHRFETENELQGHNLGNLILYALDQLCVRPLEAVDLIRNMLQINTRIIPMSEHSTHLVALSACGAKIFGELNVDDMADAPLALMLEPEVSATSEACESILNAEVIILGPGSFLTSIMPNLLLPELAQALRKTHGQIIFIDNLHQELSPAKHISLADKIAWCHQAIGKDVISQVICHGKDIRLEGLYNYFPLASKQDSGRHDKQLLRHAIERVIVQSKAAKLQALLRPTLTTI</sequence>
<dbReference type="SUPFAM" id="SSF142338">
    <property type="entry name" value="CofD-like"/>
    <property type="match status" value="1"/>
</dbReference>
<dbReference type="CDD" id="cd07187">
    <property type="entry name" value="YvcK_like"/>
    <property type="match status" value="1"/>
</dbReference>
<dbReference type="NCBIfam" id="TIGR01826">
    <property type="entry name" value="CofD_related"/>
    <property type="match status" value="1"/>
</dbReference>
<accession>Q12MT3</accession>
<dbReference type="Proteomes" id="UP000001982">
    <property type="component" value="Chromosome"/>
</dbReference>
<dbReference type="GO" id="GO:0005737">
    <property type="term" value="C:cytoplasm"/>
    <property type="evidence" value="ECO:0007669"/>
    <property type="project" value="UniProtKB-SubCell"/>
</dbReference>
<dbReference type="OrthoDB" id="5413830at2"/>
<dbReference type="KEGG" id="sdn:Sden_1960"/>
<dbReference type="InterPro" id="IPR038136">
    <property type="entry name" value="CofD-like_dom_sf"/>
</dbReference>
<evidence type="ECO:0000313" key="3">
    <source>
        <dbReference type="EMBL" id="ABE55243.1"/>
    </source>
</evidence>
<reference evidence="3 4" key="1">
    <citation type="submission" date="2006-03" db="EMBL/GenBank/DDBJ databases">
        <title>Complete sequence of Shewanella denitrificans OS217.</title>
        <authorList>
            <consortium name="US DOE Joint Genome Institute"/>
            <person name="Copeland A."/>
            <person name="Lucas S."/>
            <person name="Lapidus A."/>
            <person name="Barry K."/>
            <person name="Detter J.C."/>
            <person name="Glavina del Rio T."/>
            <person name="Hammon N."/>
            <person name="Israni S."/>
            <person name="Dalin E."/>
            <person name="Tice H."/>
            <person name="Pitluck S."/>
            <person name="Brettin T."/>
            <person name="Bruce D."/>
            <person name="Han C."/>
            <person name="Tapia R."/>
            <person name="Gilna P."/>
            <person name="Kiss H."/>
            <person name="Schmutz J."/>
            <person name="Larimer F."/>
            <person name="Land M."/>
            <person name="Hauser L."/>
            <person name="Kyrpides N."/>
            <person name="Lykidis A."/>
            <person name="Richardson P."/>
        </authorList>
    </citation>
    <scope>NUCLEOTIDE SEQUENCE [LARGE SCALE GENOMIC DNA]</scope>
    <source>
        <strain evidence="4">OS217 / ATCC BAA-1090 / DSM 15013</strain>
    </source>
</reference>
<comment type="similarity">
    <text evidence="2">Belongs to the gluconeogenesis factor family.</text>
</comment>
<evidence type="ECO:0000256" key="2">
    <source>
        <dbReference type="HAMAP-Rule" id="MF_00973"/>
    </source>
</evidence>
<dbReference type="Pfam" id="PF01933">
    <property type="entry name" value="CofD"/>
    <property type="match status" value="1"/>
</dbReference>
<dbReference type="HAMAP" id="MF_00973">
    <property type="entry name" value="Gluconeogen_factor"/>
    <property type="match status" value="1"/>
</dbReference>
<dbReference type="STRING" id="318161.Sden_1960"/>
<dbReference type="GO" id="GO:0043743">
    <property type="term" value="F:LPPG:FO 2-phospho-L-lactate transferase activity"/>
    <property type="evidence" value="ECO:0007669"/>
    <property type="project" value="InterPro"/>
</dbReference>
<comment type="subcellular location">
    <subcellularLocation>
        <location evidence="2">Cytoplasm</location>
    </subcellularLocation>
</comment>
<protein>
    <recommendedName>
        <fullName evidence="2">Putative gluconeogenesis factor</fullName>
    </recommendedName>
</protein>
<dbReference type="PANTHER" id="PTHR30135:SF3">
    <property type="entry name" value="GLUCONEOGENESIS FACTOR-RELATED"/>
    <property type="match status" value="1"/>
</dbReference>
<dbReference type="Gene3D" id="3.40.50.10680">
    <property type="entry name" value="CofD-like domains"/>
    <property type="match status" value="1"/>
</dbReference>
<organism evidence="3 4">
    <name type="scientific">Shewanella denitrificans (strain OS217 / ATCC BAA-1090 / DSM 15013)</name>
    <dbReference type="NCBI Taxonomy" id="318161"/>
    <lineage>
        <taxon>Bacteria</taxon>
        <taxon>Pseudomonadati</taxon>
        <taxon>Pseudomonadota</taxon>
        <taxon>Gammaproteobacteria</taxon>
        <taxon>Alteromonadales</taxon>
        <taxon>Shewanellaceae</taxon>
        <taxon>Shewanella</taxon>
    </lineage>
</organism>
<dbReference type="InterPro" id="IPR002882">
    <property type="entry name" value="CofD"/>
</dbReference>
<comment type="function">
    <text evidence="2">Required for morphogenesis under gluconeogenic growth conditions.</text>
</comment>
<evidence type="ECO:0000256" key="1">
    <source>
        <dbReference type="ARBA" id="ARBA00022490"/>
    </source>
</evidence>
<keyword evidence="1 2" id="KW-0963">Cytoplasm</keyword>
<proteinExistence type="inferred from homology"/>
<dbReference type="InterPro" id="IPR010119">
    <property type="entry name" value="Gluconeogen_factor"/>
</dbReference>
<dbReference type="HOGENOM" id="CLU_044041_2_0_6"/>
<dbReference type="EMBL" id="CP000302">
    <property type="protein sequence ID" value="ABE55243.1"/>
    <property type="molecule type" value="Genomic_DNA"/>
</dbReference>